<reference evidence="9" key="1">
    <citation type="submission" date="2016-06" db="UniProtKB">
        <authorList>
            <consortium name="WormBaseParasite"/>
        </authorList>
    </citation>
    <scope>IDENTIFICATION</scope>
</reference>
<keyword evidence="1" id="KW-0004">4Fe-4S</keyword>
<evidence type="ECO:0000313" key="8">
    <source>
        <dbReference type="Proteomes" id="UP000270296"/>
    </source>
</evidence>
<dbReference type="InterPro" id="IPR019591">
    <property type="entry name" value="Mrp/NBP35_ATP-bd"/>
</dbReference>
<name>A0A183IMP7_9BILA</name>
<dbReference type="EMBL" id="UZAM01008614">
    <property type="protein sequence ID" value="VDP05663.1"/>
    <property type="molecule type" value="Genomic_DNA"/>
</dbReference>
<dbReference type="OrthoDB" id="1741334at2759"/>
<dbReference type="GO" id="GO:0051539">
    <property type="term" value="F:4 iron, 4 sulfur cluster binding"/>
    <property type="evidence" value="ECO:0007669"/>
    <property type="project" value="UniProtKB-KW"/>
</dbReference>
<sequence>MMLVKFVGLLDADFCGPSVAAILSIDHKTVQELPQGWAPVHPDHNNNLAVMSLALMLETNMDPVIWRGPKKTFMISQLLSKVLWGDIEYLVIDTPPGTSDEHMAVLNAIKDMESRGAVIVTTPQAVAIADVRREITFCRKTGINMLGIIENMSGYLCPHCTECINIFSSGAGTQLAEYAKIPFLGKLLFDERLTQCMDRGENYAEKFPDSELCQSFNEIVDKLISAL</sequence>
<dbReference type="Proteomes" id="UP000270296">
    <property type="component" value="Unassembled WGS sequence"/>
</dbReference>
<dbReference type="Gene3D" id="3.40.50.300">
    <property type="entry name" value="P-loop containing nucleotide triphosphate hydrolases"/>
    <property type="match status" value="1"/>
</dbReference>
<dbReference type="GO" id="GO:0005524">
    <property type="term" value="F:ATP binding"/>
    <property type="evidence" value="ECO:0007669"/>
    <property type="project" value="UniProtKB-KW"/>
</dbReference>
<evidence type="ECO:0000256" key="4">
    <source>
        <dbReference type="ARBA" id="ARBA00022840"/>
    </source>
</evidence>
<evidence type="ECO:0000256" key="1">
    <source>
        <dbReference type="ARBA" id="ARBA00022485"/>
    </source>
</evidence>
<dbReference type="PANTHER" id="PTHR23264:SF19">
    <property type="entry name" value="CYTOSOLIC FE-S CLUSTER ASSEMBLY FACTOR NUBP2"/>
    <property type="match status" value="1"/>
</dbReference>
<keyword evidence="3" id="KW-0547">Nucleotide-binding</keyword>
<evidence type="ECO:0000313" key="7">
    <source>
        <dbReference type="EMBL" id="VDP05663.1"/>
    </source>
</evidence>
<dbReference type="InterPro" id="IPR027417">
    <property type="entry name" value="P-loop_NTPase"/>
</dbReference>
<gene>
    <name evidence="7" type="ORF">SBAD_LOCUS4893</name>
</gene>
<protein>
    <submittedName>
        <fullName evidence="9">Cytosolic Fe-S cluster assembly factor NUBP2 homolog</fullName>
    </submittedName>
</protein>
<dbReference type="WBParaSite" id="SBAD_0000509301-mRNA-1">
    <property type="protein sequence ID" value="SBAD_0000509301-mRNA-1"/>
    <property type="gene ID" value="SBAD_0000509301"/>
</dbReference>
<keyword evidence="4" id="KW-0067">ATP-binding</keyword>
<dbReference type="CDD" id="cd02037">
    <property type="entry name" value="Mrp_NBP35"/>
    <property type="match status" value="1"/>
</dbReference>
<evidence type="ECO:0000256" key="2">
    <source>
        <dbReference type="ARBA" id="ARBA00022723"/>
    </source>
</evidence>
<evidence type="ECO:0000256" key="3">
    <source>
        <dbReference type="ARBA" id="ARBA00022741"/>
    </source>
</evidence>
<keyword evidence="5" id="KW-0408">Iron</keyword>
<dbReference type="GO" id="GO:0046872">
    <property type="term" value="F:metal ion binding"/>
    <property type="evidence" value="ECO:0007669"/>
    <property type="project" value="UniProtKB-KW"/>
</dbReference>
<dbReference type="FunFam" id="3.40.50.300:FF:002304">
    <property type="entry name" value="Nucleotide binding protein 2"/>
    <property type="match status" value="1"/>
</dbReference>
<dbReference type="PANTHER" id="PTHR23264">
    <property type="entry name" value="NUCLEOTIDE-BINDING PROTEIN NBP35 YEAST -RELATED"/>
    <property type="match status" value="1"/>
</dbReference>
<reference evidence="7 8" key="2">
    <citation type="submission" date="2018-11" db="EMBL/GenBank/DDBJ databases">
        <authorList>
            <consortium name="Pathogen Informatics"/>
        </authorList>
    </citation>
    <scope>NUCLEOTIDE SEQUENCE [LARGE SCALE GENOMIC DNA]</scope>
</reference>
<dbReference type="Pfam" id="PF10609">
    <property type="entry name" value="ParA"/>
    <property type="match status" value="1"/>
</dbReference>
<dbReference type="GO" id="GO:0140663">
    <property type="term" value="F:ATP-dependent FeS chaperone activity"/>
    <property type="evidence" value="ECO:0007669"/>
    <property type="project" value="InterPro"/>
</dbReference>
<dbReference type="AlphaFoldDB" id="A0A183IMP7"/>
<accession>A0A183IMP7</accession>
<keyword evidence="6" id="KW-0411">Iron-sulfur</keyword>
<keyword evidence="8" id="KW-1185">Reference proteome</keyword>
<proteinExistence type="predicted"/>
<dbReference type="GO" id="GO:0005829">
    <property type="term" value="C:cytosol"/>
    <property type="evidence" value="ECO:0007669"/>
    <property type="project" value="TreeGrafter"/>
</dbReference>
<evidence type="ECO:0000256" key="6">
    <source>
        <dbReference type="ARBA" id="ARBA00023014"/>
    </source>
</evidence>
<dbReference type="SUPFAM" id="SSF52540">
    <property type="entry name" value="P-loop containing nucleoside triphosphate hydrolases"/>
    <property type="match status" value="1"/>
</dbReference>
<evidence type="ECO:0000313" key="9">
    <source>
        <dbReference type="WBParaSite" id="SBAD_0000509301-mRNA-1"/>
    </source>
</evidence>
<evidence type="ECO:0000256" key="5">
    <source>
        <dbReference type="ARBA" id="ARBA00023004"/>
    </source>
</evidence>
<organism evidence="9">
    <name type="scientific">Soboliphyme baturini</name>
    <dbReference type="NCBI Taxonomy" id="241478"/>
    <lineage>
        <taxon>Eukaryota</taxon>
        <taxon>Metazoa</taxon>
        <taxon>Ecdysozoa</taxon>
        <taxon>Nematoda</taxon>
        <taxon>Enoplea</taxon>
        <taxon>Dorylaimia</taxon>
        <taxon>Dioctophymatida</taxon>
        <taxon>Dioctophymatoidea</taxon>
        <taxon>Soboliphymatidae</taxon>
        <taxon>Soboliphyme</taxon>
    </lineage>
</organism>
<keyword evidence="2" id="KW-0479">Metal-binding</keyword>
<dbReference type="GO" id="GO:0016226">
    <property type="term" value="P:iron-sulfur cluster assembly"/>
    <property type="evidence" value="ECO:0007669"/>
    <property type="project" value="InterPro"/>
</dbReference>
<dbReference type="InterPro" id="IPR033756">
    <property type="entry name" value="YlxH/NBP35"/>
</dbReference>